<feature type="transmembrane region" description="Helical" evidence="7">
    <location>
        <begin position="249"/>
        <end position="266"/>
    </location>
</feature>
<organism evidence="8 9">
    <name type="scientific">Candidatus Treponema excrementipullorum</name>
    <dbReference type="NCBI Taxonomy" id="2838768"/>
    <lineage>
        <taxon>Bacteria</taxon>
        <taxon>Pseudomonadati</taxon>
        <taxon>Spirochaetota</taxon>
        <taxon>Spirochaetia</taxon>
        <taxon>Spirochaetales</taxon>
        <taxon>Treponemataceae</taxon>
        <taxon>Treponema</taxon>
    </lineage>
</organism>
<evidence type="ECO:0000256" key="7">
    <source>
        <dbReference type="SAM" id="Phobius"/>
    </source>
</evidence>
<dbReference type="PANTHER" id="PTHR23514">
    <property type="entry name" value="BYPASS OF STOP CODON PROTEIN 6"/>
    <property type="match status" value="1"/>
</dbReference>
<evidence type="ECO:0000256" key="3">
    <source>
        <dbReference type="ARBA" id="ARBA00022448"/>
    </source>
</evidence>
<feature type="transmembrane region" description="Helical" evidence="7">
    <location>
        <begin position="74"/>
        <end position="93"/>
    </location>
</feature>
<dbReference type="SUPFAM" id="SSF103473">
    <property type="entry name" value="MFS general substrate transporter"/>
    <property type="match status" value="1"/>
</dbReference>
<dbReference type="GO" id="GO:0022857">
    <property type="term" value="F:transmembrane transporter activity"/>
    <property type="evidence" value="ECO:0007669"/>
    <property type="project" value="InterPro"/>
</dbReference>
<comment type="similarity">
    <text evidence="2">Belongs to the major facilitator superfamily.</text>
</comment>
<reference evidence="8" key="2">
    <citation type="submission" date="2021-04" db="EMBL/GenBank/DDBJ databases">
        <authorList>
            <person name="Gilroy R."/>
        </authorList>
    </citation>
    <scope>NUCLEOTIDE SEQUENCE</scope>
    <source>
        <strain evidence="8">Gambia15-2214</strain>
    </source>
</reference>
<dbReference type="InterPro" id="IPR011701">
    <property type="entry name" value="MFS"/>
</dbReference>
<evidence type="ECO:0000256" key="4">
    <source>
        <dbReference type="ARBA" id="ARBA00022692"/>
    </source>
</evidence>
<dbReference type="GO" id="GO:0012505">
    <property type="term" value="C:endomembrane system"/>
    <property type="evidence" value="ECO:0007669"/>
    <property type="project" value="UniProtKB-SubCell"/>
</dbReference>
<feature type="transmembrane region" description="Helical" evidence="7">
    <location>
        <begin position="336"/>
        <end position="360"/>
    </location>
</feature>
<feature type="transmembrane region" description="Helical" evidence="7">
    <location>
        <begin position="210"/>
        <end position="229"/>
    </location>
</feature>
<evidence type="ECO:0000256" key="6">
    <source>
        <dbReference type="ARBA" id="ARBA00023136"/>
    </source>
</evidence>
<protein>
    <submittedName>
        <fullName evidence="8">MFS transporter</fullName>
    </submittedName>
</protein>
<evidence type="ECO:0000256" key="5">
    <source>
        <dbReference type="ARBA" id="ARBA00022989"/>
    </source>
</evidence>
<feature type="transmembrane region" description="Helical" evidence="7">
    <location>
        <begin position="142"/>
        <end position="162"/>
    </location>
</feature>
<keyword evidence="3" id="KW-0813">Transport</keyword>
<dbReference type="Gene3D" id="1.20.1250.20">
    <property type="entry name" value="MFS general substrate transporter like domains"/>
    <property type="match status" value="2"/>
</dbReference>
<feature type="transmembrane region" description="Helical" evidence="7">
    <location>
        <begin position="99"/>
        <end position="121"/>
    </location>
</feature>
<feature type="transmembrane region" description="Helical" evidence="7">
    <location>
        <begin position="36"/>
        <end position="54"/>
    </location>
</feature>
<dbReference type="GO" id="GO:0016020">
    <property type="term" value="C:membrane"/>
    <property type="evidence" value="ECO:0007669"/>
    <property type="project" value="TreeGrafter"/>
</dbReference>
<dbReference type="Pfam" id="PF07690">
    <property type="entry name" value="MFS_1"/>
    <property type="match status" value="1"/>
</dbReference>
<sequence>MNFTYNTTIRACFVAYIVQAILNNFLPLLFVHFQNIYGLSLGQLSFLILGNFLLQLTVDLLSAKYADKIGYRKITVISHFSVVIGFVLLTILPSVMSPFWGILIAVAFYAVGGGVIEVLISPIVESCPTQNKEAAMSLLHSFYCWGHMAVILLSTLFFYFFGLKYWKILAFLWALVPLVNGLLFTKVPIIPLIREGEQGMSAKKLFSTKMFYYFLLFMVCSGASEQAVSQWASAFAEQGLGVSKTLGDLIGPMSFAFFMGLSRWLYGKFGEKINLYISMIFSALLCILAYTLIIFSPYPPLSLLGCSLCGFSVGLFWPGTLSFAAYKLPLGGTAMFAFLALAGDLGCATGPGIAGIISGIFGNQHIGFMVASLFPIVMIFALTTKRKELI</sequence>
<dbReference type="AlphaFoldDB" id="A0A9E2NZ45"/>
<comment type="caution">
    <text evidence="8">The sequence shown here is derived from an EMBL/GenBank/DDBJ whole genome shotgun (WGS) entry which is preliminary data.</text>
</comment>
<evidence type="ECO:0000256" key="2">
    <source>
        <dbReference type="ARBA" id="ARBA00008335"/>
    </source>
</evidence>
<name>A0A9E2NZ45_9SPIR</name>
<dbReference type="EMBL" id="JAHLFV010000118">
    <property type="protein sequence ID" value="MBU3849920.1"/>
    <property type="molecule type" value="Genomic_DNA"/>
</dbReference>
<keyword evidence="5 7" id="KW-1133">Transmembrane helix</keyword>
<dbReference type="Proteomes" id="UP000823914">
    <property type="component" value="Unassembled WGS sequence"/>
</dbReference>
<feature type="transmembrane region" description="Helical" evidence="7">
    <location>
        <begin position="12"/>
        <end position="30"/>
    </location>
</feature>
<evidence type="ECO:0000313" key="9">
    <source>
        <dbReference type="Proteomes" id="UP000823914"/>
    </source>
</evidence>
<dbReference type="PANTHER" id="PTHR23514:SF3">
    <property type="entry name" value="BYPASS OF STOP CODON PROTEIN 6"/>
    <property type="match status" value="1"/>
</dbReference>
<keyword evidence="6 7" id="KW-0472">Membrane</keyword>
<dbReference type="InterPro" id="IPR036259">
    <property type="entry name" value="MFS_trans_sf"/>
</dbReference>
<feature type="transmembrane region" description="Helical" evidence="7">
    <location>
        <begin position="301"/>
        <end position="324"/>
    </location>
</feature>
<evidence type="ECO:0000256" key="1">
    <source>
        <dbReference type="ARBA" id="ARBA00004127"/>
    </source>
</evidence>
<feature type="transmembrane region" description="Helical" evidence="7">
    <location>
        <begin position="273"/>
        <end position="295"/>
    </location>
</feature>
<proteinExistence type="inferred from homology"/>
<gene>
    <name evidence="8" type="ORF">IAA16_05080</name>
</gene>
<reference evidence="8" key="1">
    <citation type="journal article" date="2021" name="PeerJ">
        <title>Extensive microbial diversity within the chicken gut microbiome revealed by metagenomics and culture.</title>
        <authorList>
            <person name="Gilroy R."/>
            <person name="Ravi A."/>
            <person name="Getino M."/>
            <person name="Pursley I."/>
            <person name="Horton D.L."/>
            <person name="Alikhan N.F."/>
            <person name="Baker D."/>
            <person name="Gharbi K."/>
            <person name="Hall N."/>
            <person name="Watson M."/>
            <person name="Adriaenssens E.M."/>
            <person name="Foster-Nyarko E."/>
            <person name="Jarju S."/>
            <person name="Secka A."/>
            <person name="Antonio M."/>
            <person name="Oren A."/>
            <person name="Chaudhuri R.R."/>
            <person name="La Ragione R."/>
            <person name="Hildebrand F."/>
            <person name="Pallen M.J."/>
        </authorList>
    </citation>
    <scope>NUCLEOTIDE SEQUENCE</scope>
    <source>
        <strain evidence="8">Gambia15-2214</strain>
    </source>
</reference>
<accession>A0A9E2NZ45</accession>
<feature type="transmembrane region" description="Helical" evidence="7">
    <location>
        <begin position="168"/>
        <end position="189"/>
    </location>
</feature>
<dbReference type="InterPro" id="IPR051788">
    <property type="entry name" value="MFS_Transporter"/>
</dbReference>
<keyword evidence="4 7" id="KW-0812">Transmembrane</keyword>
<comment type="subcellular location">
    <subcellularLocation>
        <location evidence="1">Endomembrane system</location>
        <topology evidence="1">Multi-pass membrane protein</topology>
    </subcellularLocation>
</comment>
<evidence type="ECO:0000313" key="8">
    <source>
        <dbReference type="EMBL" id="MBU3849920.1"/>
    </source>
</evidence>
<feature type="transmembrane region" description="Helical" evidence="7">
    <location>
        <begin position="366"/>
        <end position="384"/>
    </location>
</feature>